<feature type="compositionally biased region" description="Basic and acidic residues" evidence="1">
    <location>
        <begin position="120"/>
        <end position="159"/>
    </location>
</feature>
<dbReference type="Proteomes" id="UP000007796">
    <property type="component" value="Unassembled WGS sequence"/>
</dbReference>
<feature type="compositionally biased region" description="Basic and acidic residues" evidence="1">
    <location>
        <begin position="53"/>
        <end position="69"/>
    </location>
</feature>
<dbReference type="GeneID" id="25978163"/>
<feature type="compositionally biased region" description="Basic and acidic residues" evidence="1">
    <location>
        <begin position="558"/>
        <end position="578"/>
    </location>
</feature>
<feature type="compositionally biased region" description="Basic and acidic residues" evidence="1">
    <location>
        <begin position="76"/>
        <end position="105"/>
    </location>
</feature>
<feature type="region of interest" description="Disordered" evidence="1">
    <location>
        <begin position="1"/>
        <end position="162"/>
    </location>
</feature>
<dbReference type="HOGENOM" id="CLU_408287_0_0_1"/>
<dbReference type="RefSeq" id="XP_014168531.1">
    <property type="nucleotide sequence ID" value="XM_014313056.1"/>
</dbReference>
<evidence type="ECO:0000313" key="2">
    <source>
        <dbReference type="EMBL" id="EFW99048.1"/>
    </source>
</evidence>
<feature type="compositionally biased region" description="Low complexity" evidence="1">
    <location>
        <begin position="229"/>
        <end position="245"/>
    </location>
</feature>
<evidence type="ECO:0000313" key="3">
    <source>
        <dbReference type="Proteomes" id="UP000007796"/>
    </source>
</evidence>
<feature type="region of interest" description="Disordered" evidence="1">
    <location>
        <begin position="266"/>
        <end position="335"/>
    </location>
</feature>
<dbReference type="AlphaFoldDB" id="F0XTL2"/>
<dbReference type="InParanoid" id="F0XTL2"/>
<organism evidence="3">
    <name type="scientific">Grosmannia clavigera (strain kw1407 / UAMH 11150)</name>
    <name type="common">Blue stain fungus</name>
    <name type="synonym">Graphiocladiella clavigera</name>
    <dbReference type="NCBI Taxonomy" id="655863"/>
    <lineage>
        <taxon>Eukaryota</taxon>
        <taxon>Fungi</taxon>
        <taxon>Dikarya</taxon>
        <taxon>Ascomycota</taxon>
        <taxon>Pezizomycotina</taxon>
        <taxon>Sordariomycetes</taxon>
        <taxon>Sordariomycetidae</taxon>
        <taxon>Ophiostomatales</taxon>
        <taxon>Ophiostomataceae</taxon>
        <taxon>Leptographium</taxon>
    </lineage>
</organism>
<reference evidence="2 3" key="1">
    <citation type="journal article" date="2011" name="Proc. Natl. Acad. Sci. U.S.A.">
        <title>Genome and transcriptome analyses of the mountain pine beetle-fungal symbiont Grosmannia clavigera, a lodgepole pine pathogen.</title>
        <authorList>
            <person name="DiGuistini S."/>
            <person name="Wang Y."/>
            <person name="Liao N.Y."/>
            <person name="Taylor G."/>
            <person name="Tanguay P."/>
            <person name="Feau N."/>
            <person name="Henrissat B."/>
            <person name="Chan S.K."/>
            <person name="Hesse-Orce U."/>
            <person name="Alamouti S.M."/>
            <person name="Tsui C.K.M."/>
            <person name="Docking R.T."/>
            <person name="Levasseur A."/>
            <person name="Haridas S."/>
            <person name="Robertson G."/>
            <person name="Birol I."/>
            <person name="Holt R.A."/>
            <person name="Marra M.A."/>
            <person name="Hamelin R.C."/>
            <person name="Hirst M."/>
            <person name="Jones S.J.M."/>
            <person name="Bohlmann J."/>
            <person name="Breuil C."/>
        </authorList>
    </citation>
    <scope>NUCLEOTIDE SEQUENCE [LARGE SCALE GENOMIC DNA]</scope>
    <source>
        <strain evidence="3">kw1407 / UAMH 11150</strain>
    </source>
</reference>
<feature type="compositionally biased region" description="Gly residues" evidence="1">
    <location>
        <begin position="219"/>
        <end position="228"/>
    </location>
</feature>
<feature type="region of interest" description="Disordered" evidence="1">
    <location>
        <begin position="362"/>
        <end position="381"/>
    </location>
</feature>
<feature type="region of interest" description="Disordered" evidence="1">
    <location>
        <begin position="397"/>
        <end position="455"/>
    </location>
</feature>
<dbReference type="eggNOG" id="ENOG502RR0Q">
    <property type="taxonomic scope" value="Eukaryota"/>
</dbReference>
<keyword evidence="3" id="KW-1185">Reference proteome</keyword>
<evidence type="ECO:0000256" key="1">
    <source>
        <dbReference type="SAM" id="MobiDB-lite"/>
    </source>
</evidence>
<name>F0XTL2_GROCL</name>
<sequence length="673" mass="73528">MQSEREQRSRAARRRKHDWTTATTNTRAVDGDMVIAGPCCGWPISSSLLLRHGRPDSRASTDERQERDQRRRRVARERDPGSAHTGRPPETRTYHSMSARDRHAAEPVADLVRRPFSFPGKREKGKEEKGREKGKEKEQKRQKEKELKQKEQQQQEDHHRLRSRFVEGSMSDRASAAPPVAFLGPEAVSAFYAPPVVIVGPPAECQPAYPRSSLQSGTGSTGSFGSGLSGLSVDSGDSGNSSTSSRRPASFLAPLFDGVRWLHWRRRGGGGGSGETATMSSGPTSAPTAVPAGGGAVDQATDQTTDQTTDVRPDVRLAASPPVSGYRPPAGQPSAEEVLANYQQLMQSGFFRDRAIPATRLGLTRGERAESKTGDLEPMPQRTADDVLAVLAQSLAGDGRPAAADVHDVQDVQDVQDSQDPQDDPPTIVRRGTKRGHADVEPAAAGGERYKADTGRVITTARSRGKLVKKLRRTTSRTDWEGAGRHDAAVSVHQVVPPMRHMLTRSSRGGLREREREDRKRAEAIAEAEAAAVAAAEAATAAELRKKRRAGGAVMVHQDGEGRRSGEARRSGEMRRSGEVPSWRRGPLKEQFKDTQDLQDHDQHPAPPQKPISFHYPLRARMPAAAGGGPMSPQPTWRNSDQDTDQPLLLLTKRMSYADAVENVENMSPTWQE</sequence>
<feature type="compositionally biased region" description="Low complexity" evidence="1">
    <location>
        <begin position="280"/>
        <end position="308"/>
    </location>
</feature>
<feature type="compositionally biased region" description="Basic and acidic residues" evidence="1">
    <location>
        <begin position="587"/>
        <end position="604"/>
    </location>
</feature>
<proteinExistence type="predicted"/>
<feature type="region of interest" description="Disordered" evidence="1">
    <location>
        <begin position="540"/>
        <end position="644"/>
    </location>
</feature>
<dbReference type="EMBL" id="GL630006">
    <property type="protein sequence ID" value="EFW99048.1"/>
    <property type="molecule type" value="Genomic_DNA"/>
</dbReference>
<feature type="region of interest" description="Disordered" evidence="1">
    <location>
        <begin position="200"/>
        <end position="248"/>
    </location>
</feature>
<feature type="compositionally biased region" description="Basic and acidic residues" evidence="1">
    <location>
        <begin position="365"/>
        <end position="375"/>
    </location>
</feature>
<gene>
    <name evidence="2" type="ORF">CMQ_4900</name>
</gene>
<accession>F0XTL2</accession>
<dbReference type="OrthoDB" id="5226996at2759"/>
<protein>
    <submittedName>
        <fullName evidence="2">Uncharacterized protein</fullName>
    </submittedName>
</protein>